<feature type="domain" description="Caspase family p20" evidence="5">
    <location>
        <begin position="302"/>
        <end position="426"/>
    </location>
</feature>
<dbReference type="Pfam" id="PF00656">
    <property type="entry name" value="Peptidase_C14"/>
    <property type="match status" value="1"/>
</dbReference>
<proteinExistence type="inferred from homology"/>
<evidence type="ECO:0000256" key="3">
    <source>
        <dbReference type="RuleBase" id="RU003971"/>
    </source>
</evidence>
<dbReference type="GO" id="GO:0006508">
    <property type="term" value="P:proteolysis"/>
    <property type="evidence" value="ECO:0007669"/>
    <property type="project" value="InterPro"/>
</dbReference>
<dbReference type="InterPro" id="IPR033139">
    <property type="entry name" value="Caspase_cys_AS"/>
</dbReference>
<accession>A0AAV7JC31</accession>
<dbReference type="PANTHER" id="PTHR48169">
    <property type="entry name" value="DED DOMAIN-CONTAINING PROTEIN"/>
    <property type="match status" value="1"/>
</dbReference>
<dbReference type="Proteomes" id="UP001165289">
    <property type="component" value="Unassembled WGS sequence"/>
</dbReference>
<evidence type="ECO:0000313" key="6">
    <source>
        <dbReference type="EMBL" id="KAI6646327.1"/>
    </source>
</evidence>
<keyword evidence="2" id="KW-0053">Apoptosis</keyword>
<dbReference type="InterPro" id="IPR001309">
    <property type="entry name" value="Pept_C14_p20"/>
</dbReference>
<keyword evidence="7" id="KW-1185">Reference proteome</keyword>
<comment type="similarity">
    <text evidence="1 3">Belongs to the peptidase C14A family.</text>
</comment>
<name>A0AAV7JC31_9METZ</name>
<dbReference type="PROSITE" id="PS50208">
    <property type="entry name" value="CASPASE_P20"/>
    <property type="match status" value="1"/>
</dbReference>
<dbReference type="PROSITE" id="PS01122">
    <property type="entry name" value="CASPASE_CYS"/>
    <property type="match status" value="1"/>
</dbReference>
<dbReference type="InterPro" id="IPR002138">
    <property type="entry name" value="Pept_C14_p10"/>
</dbReference>
<organism evidence="6 7">
    <name type="scientific">Oopsacas minuta</name>
    <dbReference type="NCBI Taxonomy" id="111878"/>
    <lineage>
        <taxon>Eukaryota</taxon>
        <taxon>Metazoa</taxon>
        <taxon>Porifera</taxon>
        <taxon>Hexactinellida</taxon>
        <taxon>Hexasterophora</taxon>
        <taxon>Lyssacinosida</taxon>
        <taxon>Leucopsacidae</taxon>
        <taxon>Oopsacas</taxon>
    </lineage>
</organism>
<dbReference type="PANTHER" id="PTHR48169:SF7">
    <property type="entry name" value="CASPASE 10"/>
    <property type="match status" value="1"/>
</dbReference>
<dbReference type="GO" id="GO:0043067">
    <property type="term" value="P:regulation of programmed cell death"/>
    <property type="evidence" value="ECO:0007669"/>
    <property type="project" value="UniProtKB-ARBA"/>
</dbReference>
<evidence type="ECO:0000259" key="5">
    <source>
        <dbReference type="PROSITE" id="PS50208"/>
    </source>
</evidence>
<evidence type="ECO:0000313" key="7">
    <source>
        <dbReference type="Proteomes" id="UP001165289"/>
    </source>
</evidence>
<dbReference type="InterPro" id="IPR015917">
    <property type="entry name" value="Pept_C14A"/>
</dbReference>
<gene>
    <name evidence="6" type="ORF">LOD99_9279</name>
</gene>
<dbReference type="InterPro" id="IPR011600">
    <property type="entry name" value="Pept_C14_caspase"/>
</dbReference>
<evidence type="ECO:0000256" key="1">
    <source>
        <dbReference type="ARBA" id="ARBA00010134"/>
    </source>
</evidence>
<dbReference type="PRINTS" id="PR00376">
    <property type="entry name" value="IL1BCENZYME"/>
</dbReference>
<dbReference type="AlphaFoldDB" id="A0AAV7JC31"/>
<dbReference type="EMBL" id="JAKMXF010000356">
    <property type="protein sequence ID" value="KAI6646327.1"/>
    <property type="molecule type" value="Genomic_DNA"/>
</dbReference>
<protein>
    <submittedName>
        <fullName evidence="6">Caspase-3</fullName>
    </submittedName>
</protein>
<sequence>MDFNKLFTSLSVQLSGHSSCFKNIKLQTERTLGIRDALTRVQLPSEFFTTLINYNKISENNLQPLYEIYEQSTLPNDVKFQAHKNIQEFNYYHFSFMATRILQQVILKLIKHPVDTNEMKGLVEWIPEEERTPRMLLDHSASLMKLIELRIIHAFDFRILHNVFMNNIMVTKTIIEPNWRQIMELNANYIRNDCQLQLKPQRPSNIRFHTPPGSLEPSPVEVYHNNQHTYPHTELPRINTYFSPEQPVASRTNPGFQNYPLLHHSDPSNYENPSPPPRIDSINEEVLYDIPDMDVLSGVFPGECLIINIERFHESSGIKDRIGSCVDVENIRKTFNALKYKVTVKNDLTSEQLIKYLKEKSTDESLYRVGMFVCFLMSHGEEGRISGSDGTHIEIETIITNFKNDQCYPLQGKPKIFFVQACRGNMVDIPKQEYQHDSTHGAQPQDADLMICQATTKGKVAVRTEAGSWYIKTLCDNISRGYSTLDFFQIHTIVNRKVSEMGKHASTLQVSNSSGSLRKTLKFFPNISSNNFMNRLQNK</sequence>
<feature type="domain" description="Caspase family p10" evidence="4">
    <location>
        <begin position="444"/>
        <end position="525"/>
    </location>
</feature>
<dbReference type="InterPro" id="IPR029030">
    <property type="entry name" value="Caspase-like_dom_sf"/>
</dbReference>
<dbReference type="SUPFAM" id="SSF52129">
    <property type="entry name" value="Caspase-like"/>
    <property type="match status" value="1"/>
</dbReference>
<dbReference type="GO" id="GO:0051604">
    <property type="term" value="P:protein maturation"/>
    <property type="evidence" value="ECO:0007669"/>
    <property type="project" value="UniProtKB-ARBA"/>
</dbReference>
<dbReference type="GO" id="GO:0005737">
    <property type="term" value="C:cytoplasm"/>
    <property type="evidence" value="ECO:0007669"/>
    <property type="project" value="UniProtKB-ARBA"/>
</dbReference>
<evidence type="ECO:0000259" key="4">
    <source>
        <dbReference type="PROSITE" id="PS50207"/>
    </source>
</evidence>
<dbReference type="GO" id="GO:0006915">
    <property type="term" value="P:apoptotic process"/>
    <property type="evidence" value="ECO:0007669"/>
    <property type="project" value="UniProtKB-KW"/>
</dbReference>
<dbReference type="Gene3D" id="3.40.50.1460">
    <property type="match status" value="1"/>
</dbReference>
<dbReference type="PROSITE" id="PS50207">
    <property type="entry name" value="CASPASE_P10"/>
    <property type="match status" value="1"/>
</dbReference>
<dbReference type="GO" id="GO:0004197">
    <property type="term" value="F:cysteine-type endopeptidase activity"/>
    <property type="evidence" value="ECO:0007669"/>
    <property type="project" value="InterPro"/>
</dbReference>
<dbReference type="SMART" id="SM00115">
    <property type="entry name" value="CASc"/>
    <property type="match status" value="1"/>
</dbReference>
<evidence type="ECO:0000256" key="2">
    <source>
        <dbReference type="ARBA" id="ARBA00022703"/>
    </source>
</evidence>
<reference evidence="6 7" key="1">
    <citation type="journal article" date="2023" name="BMC Biol.">
        <title>The compact genome of the sponge Oopsacas minuta (Hexactinellida) is lacking key metazoan core genes.</title>
        <authorList>
            <person name="Santini S."/>
            <person name="Schenkelaars Q."/>
            <person name="Jourda C."/>
            <person name="Duchesne M."/>
            <person name="Belahbib H."/>
            <person name="Rocher C."/>
            <person name="Selva M."/>
            <person name="Riesgo A."/>
            <person name="Vervoort M."/>
            <person name="Leys S.P."/>
            <person name="Kodjabachian L."/>
            <person name="Le Bivic A."/>
            <person name="Borchiellini C."/>
            <person name="Claverie J.M."/>
            <person name="Renard E."/>
        </authorList>
    </citation>
    <scope>NUCLEOTIDE SEQUENCE [LARGE SCALE GENOMIC DNA]</scope>
    <source>
        <strain evidence="6">SPO-2</strain>
    </source>
</reference>
<comment type="caution">
    <text evidence="6">The sequence shown here is derived from an EMBL/GenBank/DDBJ whole genome shotgun (WGS) entry which is preliminary data.</text>
</comment>